<accession>A0A2H4H6D2</accession>
<dbReference type="InterPro" id="IPR029044">
    <property type="entry name" value="Nucleotide-diphossugar_trans"/>
</dbReference>
<dbReference type="AlphaFoldDB" id="A0A2H4H6D2"/>
<evidence type="ECO:0000256" key="4">
    <source>
        <dbReference type="ARBA" id="ARBA00022679"/>
    </source>
</evidence>
<dbReference type="PANTHER" id="PTHR43179">
    <property type="entry name" value="RHAMNOSYLTRANSFERASE WBBL"/>
    <property type="match status" value="1"/>
</dbReference>
<dbReference type="Pfam" id="PF00535">
    <property type="entry name" value="Glycos_transf_2"/>
    <property type="match status" value="1"/>
</dbReference>
<dbReference type="PANTHER" id="PTHR43179:SF12">
    <property type="entry name" value="GALACTOFURANOSYLTRANSFERASE GLFT2"/>
    <property type="match status" value="1"/>
</dbReference>
<comment type="pathway">
    <text evidence="1">Cell wall biogenesis; cell wall polysaccharide biosynthesis.</text>
</comment>
<evidence type="ECO:0000256" key="1">
    <source>
        <dbReference type="ARBA" id="ARBA00004776"/>
    </source>
</evidence>
<proteinExistence type="inferred from homology"/>
<sequence length="305" mass="35536">MEKVAAGIVLYNPNDRERLDDCIDSILNQVDKLYIYDNSTEKLDYSFPDRVSYKTKGTNVGIAFALNELMSMADQDGYNWIITMDQDSIMPQGIVQQYLKTIEEEDRKLAIVCPQVIDKRRKYMNLNHTEEKEYVEECITSASCTSIMAWKAIGGFDEWLFIDLVDNEFCKRLIVSGYKILRLNFLVLDQEFGNIEPKSEKIQNFWINLSKVLNNKNIAKFSYKKIVDPMRVYYTSRNIIYVNKKLKLYGKTAYSNYNCNGYFGFIVYFLLPSLLRAQSKLKVVQAIFKGTIDGLNKNVKEWRSN</sequence>
<dbReference type="EMBL" id="KX785319">
    <property type="protein sequence ID" value="ARJ58026.1"/>
    <property type="molecule type" value="Genomic_DNA"/>
</dbReference>
<evidence type="ECO:0000256" key="3">
    <source>
        <dbReference type="ARBA" id="ARBA00022676"/>
    </source>
</evidence>
<reference evidence="6" key="1">
    <citation type="submission" date="2016-08" db="EMBL/GenBank/DDBJ databases">
        <title>Novel cps loci in Streptococcus suis.</title>
        <authorList>
            <person name="Sadowy E."/>
        </authorList>
    </citation>
    <scope>NUCLEOTIDE SEQUENCE</scope>
    <source>
        <strain evidence="6">3366</strain>
    </source>
</reference>
<evidence type="ECO:0000256" key="2">
    <source>
        <dbReference type="ARBA" id="ARBA00006739"/>
    </source>
</evidence>
<protein>
    <submittedName>
        <fullName evidence="6">dTDP-rhamnosyl transferase RfbF</fullName>
    </submittedName>
</protein>
<organism evidence="6">
    <name type="scientific">Streptococcus suis</name>
    <dbReference type="NCBI Taxonomy" id="1307"/>
    <lineage>
        <taxon>Bacteria</taxon>
        <taxon>Bacillati</taxon>
        <taxon>Bacillota</taxon>
        <taxon>Bacilli</taxon>
        <taxon>Lactobacillales</taxon>
        <taxon>Streptococcaceae</taxon>
        <taxon>Streptococcus</taxon>
    </lineage>
</organism>
<evidence type="ECO:0000259" key="5">
    <source>
        <dbReference type="Pfam" id="PF00535"/>
    </source>
</evidence>
<evidence type="ECO:0000313" key="6">
    <source>
        <dbReference type="EMBL" id="ARJ58026.1"/>
    </source>
</evidence>
<name>A0A2H4H6D2_STRSU</name>
<dbReference type="GO" id="GO:0016757">
    <property type="term" value="F:glycosyltransferase activity"/>
    <property type="evidence" value="ECO:0007669"/>
    <property type="project" value="UniProtKB-KW"/>
</dbReference>
<dbReference type="Gene3D" id="3.90.550.10">
    <property type="entry name" value="Spore Coat Polysaccharide Biosynthesis Protein SpsA, Chain A"/>
    <property type="match status" value="1"/>
</dbReference>
<comment type="similarity">
    <text evidence="2">Belongs to the glycosyltransferase 2 family.</text>
</comment>
<dbReference type="InterPro" id="IPR001173">
    <property type="entry name" value="Glyco_trans_2-like"/>
</dbReference>
<keyword evidence="3" id="KW-0328">Glycosyltransferase</keyword>
<keyword evidence="4 6" id="KW-0808">Transferase</keyword>
<dbReference type="SUPFAM" id="SSF53448">
    <property type="entry name" value="Nucleotide-diphospho-sugar transferases"/>
    <property type="match status" value="1"/>
</dbReference>
<feature type="domain" description="Glycosyltransferase 2-like" evidence="5">
    <location>
        <begin position="8"/>
        <end position="129"/>
    </location>
</feature>